<dbReference type="InterPro" id="IPR000182">
    <property type="entry name" value="GNAT_dom"/>
</dbReference>
<dbReference type="InterPro" id="IPR016181">
    <property type="entry name" value="Acyl_CoA_acyltransferase"/>
</dbReference>
<dbReference type="EMBL" id="CP157484">
    <property type="protein sequence ID" value="XBO41557.1"/>
    <property type="molecule type" value="Genomic_DNA"/>
</dbReference>
<dbReference type="Pfam" id="PF13302">
    <property type="entry name" value="Acetyltransf_3"/>
    <property type="match status" value="1"/>
</dbReference>
<dbReference type="AlphaFoldDB" id="A0AAU7JME9"/>
<evidence type="ECO:0000313" key="2">
    <source>
        <dbReference type="EMBL" id="XBO41557.1"/>
    </source>
</evidence>
<accession>A0AAU7JME9</accession>
<evidence type="ECO:0000259" key="1">
    <source>
        <dbReference type="PROSITE" id="PS51186"/>
    </source>
</evidence>
<reference evidence="2" key="1">
    <citation type="submission" date="2024-05" db="EMBL/GenBank/DDBJ databases">
        <authorList>
            <person name="Kim S."/>
            <person name="Heo J."/>
            <person name="Choi H."/>
            <person name="Choi Y."/>
            <person name="Kwon S.-W."/>
            <person name="Kim Y."/>
        </authorList>
    </citation>
    <scope>NUCLEOTIDE SEQUENCE</scope>
    <source>
        <strain evidence="2">KACC 23698</strain>
    </source>
</reference>
<feature type="domain" description="N-acetyltransferase" evidence="1">
    <location>
        <begin position="24"/>
        <end position="171"/>
    </location>
</feature>
<gene>
    <name evidence="2" type="ORF">ABEG18_12620</name>
</gene>
<dbReference type="SUPFAM" id="SSF55729">
    <property type="entry name" value="Acyl-CoA N-acyltransferases (Nat)"/>
    <property type="match status" value="1"/>
</dbReference>
<dbReference type="PANTHER" id="PTHR43792">
    <property type="entry name" value="GNAT FAMILY, PUTATIVE (AFU_ORTHOLOGUE AFUA_3G00765)-RELATED-RELATED"/>
    <property type="match status" value="1"/>
</dbReference>
<dbReference type="PROSITE" id="PS51186">
    <property type="entry name" value="GNAT"/>
    <property type="match status" value="1"/>
</dbReference>
<name>A0AAU7JME9_9HYPH</name>
<dbReference type="InterPro" id="IPR051531">
    <property type="entry name" value="N-acetyltransferase"/>
</dbReference>
<sequence>MRDSTALETPRLSLAPLEGADAGGLFVAFSDEEAMRFWDSPAHRYPDETRDVVEALRRSAHGAWTLRLRARPEPAGLVYLLDAPTGEPGLGYILRRDLWGRGLATEACRAALGVGFDVLGLGSIETWVDARNAASIGVARRLGFVETRRFADRFPHEKAAHETIVSRVEAERFRAAAPSLRRAALC</sequence>
<dbReference type="Gene3D" id="3.40.630.30">
    <property type="match status" value="1"/>
</dbReference>
<dbReference type="GO" id="GO:0016747">
    <property type="term" value="F:acyltransferase activity, transferring groups other than amino-acyl groups"/>
    <property type="evidence" value="ECO:0007669"/>
    <property type="project" value="InterPro"/>
</dbReference>
<proteinExistence type="predicted"/>
<protein>
    <submittedName>
        <fullName evidence="2">GNAT family N-acetyltransferase</fullName>
    </submittedName>
</protein>
<dbReference type="RefSeq" id="WP_406858412.1">
    <property type="nucleotide sequence ID" value="NZ_CP157484.1"/>
</dbReference>
<dbReference type="PANTHER" id="PTHR43792:SF1">
    <property type="entry name" value="N-ACETYLTRANSFERASE DOMAIN-CONTAINING PROTEIN"/>
    <property type="match status" value="1"/>
</dbReference>
<organism evidence="2">
    <name type="scientific">Alsobacter sp. KACC 23698</name>
    <dbReference type="NCBI Taxonomy" id="3149229"/>
    <lineage>
        <taxon>Bacteria</taxon>
        <taxon>Pseudomonadati</taxon>
        <taxon>Pseudomonadota</taxon>
        <taxon>Alphaproteobacteria</taxon>
        <taxon>Hyphomicrobiales</taxon>
        <taxon>Alsobacteraceae</taxon>
        <taxon>Alsobacter</taxon>
    </lineage>
</organism>